<dbReference type="AlphaFoldDB" id="A0A4C1X741"/>
<gene>
    <name evidence="2" type="ORF">EVAR_44826_1</name>
</gene>
<comment type="caution">
    <text evidence="2">The sequence shown here is derived from an EMBL/GenBank/DDBJ whole genome shotgun (WGS) entry which is preliminary data.</text>
</comment>
<name>A0A4C1X741_EUMVA</name>
<dbReference type="Proteomes" id="UP000299102">
    <property type="component" value="Unassembled WGS sequence"/>
</dbReference>
<feature type="region of interest" description="Disordered" evidence="1">
    <location>
        <begin position="1"/>
        <end position="20"/>
    </location>
</feature>
<dbReference type="EMBL" id="BGZK01000765">
    <property type="protein sequence ID" value="GBP59608.1"/>
    <property type="molecule type" value="Genomic_DNA"/>
</dbReference>
<reference evidence="2 3" key="1">
    <citation type="journal article" date="2019" name="Commun. Biol.">
        <title>The bagworm genome reveals a unique fibroin gene that provides high tensile strength.</title>
        <authorList>
            <person name="Kono N."/>
            <person name="Nakamura H."/>
            <person name="Ohtoshi R."/>
            <person name="Tomita M."/>
            <person name="Numata K."/>
            <person name="Arakawa K."/>
        </authorList>
    </citation>
    <scope>NUCLEOTIDE SEQUENCE [LARGE SCALE GENOMIC DNA]</scope>
</reference>
<evidence type="ECO:0000256" key="1">
    <source>
        <dbReference type="SAM" id="MobiDB-lite"/>
    </source>
</evidence>
<accession>A0A4C1X741</accession>
<keyword evidence="3" id="KW-1185">Reference proteome</keyword>
<evidence type="ECO:0000313" key="2">
    <source>
        <dbReference type="EMBL" id="GBP59608.1"/>
    </source>
</evidence>
<proteinExistence type="predicted"/>
<evidence type="ECO:0000313" key="3">
    <source>
        <dbReference type="Proteomes" id="UP000299102"/>
    </source>
</evidence>
<sequence>MIRFISNRRQGEGDPRVNQSFYFSRRSTPLSSTENGYVLRLASSCVNKIHRLREREGSAASAGAAAAGAGRRCNASCECRGQCKVD</sequence>
<organism evidence="2 3">
    <name type="scientific">Eumeta variegata</name>
    <name type="common">Bagworm moth</name>
    <name type="synonym">Eumeta japonica</name>
    <dbReference type="NCBI Taxonomy" id="151549"/>
    <lineage>
        <taxon>Eukaryota</taxon>
        <taxon>Metazoa</taxon>
        <taxon>Ecdysozoa</taxon>
        <taxon>Arthropoda</taxon>
        <taxon>Hexapoda</taxon>
        <taxon>Insecta</taxon>
        <taxon>Pterygota</taxon>
        <taxon>Neoptera</taxon>
        <taxon>Endopterygota</taxon>
        <taxon>Lepidoptera</taxon>
        <taxon>Glossata</taxon>
        <taxon>Ditrysia</taxon>
        <taxon>Tineoidea</taxon>
        <taxon>Psychidae</taxon>
        <taxon>Oiketicinae</taxon>
        <taxon>Eumeta</taxon>
    </lineage>
</organism>
<protein>
    <submittedName>
        <fullName evidence="2">Uncharacterized protein</fullName>
    </submittedName>
</protein>